<dbReference type="EMBL" id="JAENGZ010000058">
    <property type="protein sequence ID" value="KAG6971170.1"/>
    <property type="molecule type" value="Genomic_DNA"/>
</dbReference>
<comment type="caution">
    <text evidence="1">The sequence shown here is derived from an EMBL/GenBank/DDBJ whole genome shotgun (WGS) entry which is preliminary data.</text>
</comment>
<evidence type="ECO:0000313" key="2">
    <source>
        <dbReference type="Proteomes" id="UP000688947"/>
    </source>
</evidence>
<sequence>MPEYSLQQIFAVTPLGTWRSQWTFFLDVFRLVPEVAISWPDQDTEFADYAAMIDRTASLAVIQVFLFCGWSGGGIREYRELMNFNTQLASVQQAAEWEMRLFQGSFA</sequence>
<evidence type="ECO:0000313" key="1">
    <source>
        <dbReference type="EMBL" id="KAG6971170.1"/>
    </source>
</evidence>
<name>A0A8T1UVM8_9STRA</name>
<protein>
    <submittedName>
        <fullName evidence="1">Uncharacterized protein</fullName>
    </submittedName>
</protein>
<reference evidence="1" key="1">
    <citation type="submission" date="2021-01" db="EMBL/GenBank/DDBJ databases">
        <title>Phytophthora aleatoria, a newly-described species from Pinus radiata is distinct from Phytophthora cactorum isolates based on comparative genomics.</title>
        <authorList>
            <person name="Mcdougal R."/>
            <person name="Panda P."/>
            <person name="Williams N."/>
            <person name="Studholme D.J."/>
        </authorList>
    </citation>
    <scope>NUCLEOTIDE SEQUENCE</scope>
    <source>
        <strain evidence="1">NZFS 3830</strain>
    </source>
</reference>
<dbReference type="AlphaFoldDB" id="A0A8T1UVM8"/>
<gene>
    <name evidence="1" type="ORF">JG687_00002213</name>
</gene>
<dbReference type="OrthoDB" id="126256at2759"/>
<dbReference type="Proteomes" id="UP000688947">
    <property type="component" value="Unassembled WGS sequence"/>
</dbReference>
<accession>A0A8T1UVM8</accession>
<proteinExistence type="predicted"/>
<organism evidence="1 2">
    <name type="scientific">Phytophthora cactorum</name>
    <dbReference type="NCBI Taxonomy" id="29920"/>
    <lineage>
        <taxon>Eukaryota</taxon>
        <taxon>Sar</taxon>
        <taxon>Stramenopiles</taxon>
        <taxon>Oomycota</taxon>
        <taxon>Peronosporomycetes</taxon>
        <taxon>Peronosporales</taxon>
        <taxon>Peronosporaceae</taxon>
        <taxon>Phytophthora</taxon>
    </lineage>
</organism>